<dbReference type="InterPro" id="IPR003599">
    <property type="entry name" value="Ig_sub"/>
</dbReference>
<dbReference type="SMART" id="SM00408">
    <property type="entry name" value="IGc2"/>
    <property type="match status" value="3"/>
</dbReference>
<evidence type="ECO:0000259" key="6">
    <source>
        <dbReference type="PROSITE" id="PS50835"/>
    </source>
</evidence>
<dbReference type="PANTHER" id="PTHR10075">
    <property type="entry name" value="BASIGIN RELATED"/>
    <property type="match status" value="1"/>
</dbReference>
<dbReference type="EMBL" id="OW152815">
    <property type="protein sequence ID" value="CAH2063506.1"/>
    <property type="molecule type" value="Genomic_DNA"/>
</dbReference>
<keyword evidence="2" id="KW-0393">Immunoglobulin domain</keyword>
<feature type="transmembrane region" description="Helical" evidence="4">
    <location>
        <begin position="430"/>
        <end position="452"/>
    </location>
</feature>
<keyword evidence="4" id="KW-0472">Membrane</keyword>
<feature type="compositionally biased region" description="Polar residues" evidence="3">
    <location>
        <begin position="745"/>
        <end position="758"/>
    </location>
</feature>
<dbReference type="PROSITE" id="PS50835">
    <property type="entry name" value="IG_LIKE"/>
    <property type="match status" value="3"/>
</dbReference>
<dbReference type="Pfam" id="PF13927">
    <property type="entry name" value="Ig_3"/>
    <property type="match status" value="2"/>
</dbReference>
<dbReference type="InterPro" id="IPR003598">
    <property type="entry name" value="Ig_sub2"/>
</dbReference>
<sequence>MDTLAVVTSLLGLICLGPAEGGINDDYVGNGEAPYIIEQPLDVTVARHQPATLNCRAGGSPAPTVRWYKSGTLVVSDTHRSLLPAGDLFFLRATHGRAHSDAGVYWCEATNPYGTARSRNATLHVAVLREEFRLEPVTTQTAQGETVILECSPPRGSPEPSVYWKKNGQILHFDGDSRMHLVDGGSLVIQDARQTDTGRYQCIARNAAGTRESTIATLKIHIKPYLIAGPEDIVTQTGGSVTFQCRVGGDPLPDVLWRRTAGGGNMPLGRVKVLDDRSLRLDNVVLGDEGEYTCEADNSVGAVSASGYLTVYDPPSINMKPNNVIIESGAVATFTWKPSNSRAAQTLDDVPDGPPTNIELLIFNSTTVHLKWFPPEAHLQNAETLVGLGPFSQKVYFNTDSRSIGLDPVSRYPSNGEVSIVAGDFVLESWFYFLIGAIILFKVIMIGGIIYVRKHNIFAKKSALPNIYDSNGTSLVTQMNIKAAVSLSHPLTSCYNKNTVTKTESLLWMENQPGLCLSGAHTNQSKDKTNSEYDKVAHPLPEYAEVSSSRVNGNEWNTTKTVNSPAAYASVTLVANTRQCVSSLGWFPPGNKNIESFDNSYMPDEELYPASNGGYYNRNVYSEKYFQGHPNVLKFHDLPALDKTQKAQIRYNQSLEDRKVDKNIIKTDVTQSLIGRTGSVNSRNNSESETTYRAFGEEESDEDNYAEELVYDDLHQRQRAKHQYERPNFDNDGTRTLARLTSFRHGQTALSGASQASLAPTHPPPAPHPRVDSVTR</sequence>
<evidence type="ECO:0000256" key="4">
    <source>
        <dbReference type="SAM" id="Phobius"/>
    </source>
</evidence>
<feature type="region of interest" description="Disordered" evidence="3">
    <location>
        <begin position="676"/>
        <end position="703"/>
    </location>
</feature>
<proteinExistence type="predicted"/>
<feature type="region of interest" description="Disordered" evidence="3">
    <location>
        <begin position="745"/>
        <end position="776"/>
    </location>
</feature>
<feature type="domain" description="Ig-like" evidence="6">
    <location>
        <begin position="34"/>
        <end position="124"/>
    </location>
</feature>
<evidence type="ECO:0000313" key="8">
    <source>
        <dbReference type="Proteomes" id="UP000837857"/>
    </source>
</evidence>
<keyword evidence="1" id="KW-0677">Repeat</keyword>
<keyword evidence="5" id="KW-0732">Signal</keyword>
<feature type="domain" description="Ig-like" evidence="6">
    <location>
        <begin position="224"/>
        <end position="310"/>
    </location>
</feature>
<protein>
    <recommendedName>
        <fullName evidence="6">Ig-like domain-containing protein</fullName>
    </recommendedName>
</protein>
<evidence type="ECO:0000256" key="1">
    <source>
        <dbReference type="ARBA" id="ARBA00022737"/>
    </source>
</evidence>
<evidence type="ECO:0000256" key="2">
    <source>
        <dbReference type="ARBA" id="ARBA00023319"/>
    </source>
</evidence>
<feature type="signal peptide" evidence="5">
    <location>
        <begin position="1"/>
        <end position="21"/>
    </location>
</feature>
<dbReference type="InterPro" id="IPR036116">
    <property type="entry name" value="FN3_sf"/>
</dbReference>
<organism evidence="7 8">
    <name type="scientific">Iphiclides podalirius</name>
    <name type="common">scarce swallowtail</name>
    <dbReference type="NCBI Taxonomy" id="110791"/>
    <lineage>
        <taxon>Eukaryota</taxon>
        <taxon>Metazoa</taxon>
        <taxon>Ecdysozoa</taxon>
        <taxon>Arthropoda</taxon>
        <taxon>Hexapoda</taxon>
        <taxon>Insecta</taxon>
        <taxon>Pterygota</taxon>
        <taxon>Neoptera</taxon>
        <taxon>Endopterygota</taxon>
        <taxon>Lepidoptera</taxon>
        <taxon>Glossata</taxon>
        <taxon>Ditrysia</taxon>
        <taxon>Papilionoidea</taxon>
        <taxon>Papilionidae</taxon>
        <taxon>Papilioninae</taxon>
        <taxon>Iphiclides</taxon>
    </lineage>
</organism>
<dbReference type="Proteomes" id="UP000837857">
    <property type="component" value="Chromosome 3"/>
</dbReference>
<accession>A0ABN8IQR0</accession>
<feature type="chain" id="PRO_5046885525" description="Ig-like domain-containing protein" evidence="5">
    <location>
        <begin position="22"/>
        <end position="776"/>
    </location>
</feature>
<dbReference type="PANTHER" id="PTHR10075:SF100">
    <property type="entry name" value="FASCICLIN-2"/>
    <property type="match status" value="1"/>
</dbReference>
<name>A0ABN8IQR0_9NEOP</name>
<dbReference type="SUPFAM" id="SSF48726">
    <property type="entry name" value="Immunoglobulin"/>
    <property type="match status" value="3"/>
</dbReference>
<reference evidence="7" key="1">
    <citation type="submission" date="2022-03" db="EMBL/GenBank/DDBJ databases">
        <authorList>
            <person name="Martin H S."/>
        </authorList>
    </citation>
    <scope>NUCLEOTIDE SEQUENCE</scope>
</reference>
<dbReference type="SUPFAM" id="SSF49265">
    <property type="entry name" value="Fibronectin type III"/>
    <property type="match status" value="1"/>
</dbReference>
<evidence type="ECO:0000256" key="5">
    <source>
        <dbReference type="SAM" id="SignalP"/>
    </source>
</evidence>
<gene>
    <name evidence="7" type="ORF">IPOD504_LOCUS12546</name>
</gene>
<dbReference type="InterPro" id="IPR013098">
    <property type="entry name" value="Ig_I-set"/>
</dbReference>
<keyword evidence="8" id="KW-1185">Reference proteome</keyword>
<keyword evidence="4" id="KW-1133">Transmembrane helix</keyword>
<dbReference type="InterPro" id="IPR013783">
    <property type="entry name" value="Ig-like_fold"/>
</dbReference>
<feature type="non-terminal residue" evidence="7">
    <location>
        <position position="1"/>
    </location>
</feature>
<dbReference type="InterPro" id="IPR036179">
    <property type="entry name" value="Ig-like_dom_sf"/>
</dbReference>
<dbReference type="Pfam" id="PF07679">
    <property type="entry name" value="I-set"/>
    <property type="match status" value="1"/>
</dbReference>
<feature type="compositionally biased region" description="Polar residues" evidence="3">
    <location>
        <begin position="676"/>
        <end position="691"/>
    </location>
</feature>
<keyword evidence="4" id="KW-0812">Transmembrane</keyword>
<dbReference type="Gene3D" id="2.60.40.10">
    <property type="entry name" value="Immunoglobulins"/>
    <property type="match status" value="4"/>
</dbReference>
<feature type="domain" description="Ig-like" evidence="6">
    <location>
        <begin position="130"/>
        <end position="216"/>
    </location>
</feature>
<evidence type="ECO:0000256" key="3">
    <source>
        <dbReference type="SAM" id="MobiDB-lite"/>
    </source>
</evidence>
<dbReference type="InterPro" id="IPR007110">
    <property type="entry name" value="Ig-like_dom"/>
</dbReference>
<dbReference type="SMART" id="SM00409">
    <property type="entry name" value="IG"/>
    <property type="match status" value="3"/>
</dbReference>
<evidence type="ECO:0000313" key="7">
    <source>
        <dbReference type="EMBL" id="CAH2063506.1"/>
    </source>
</evidence>